<dbReference type="CDD" id="cd05466">
    <property type="entry name" value="PBP2_LTTR_substrate"/>
    <property type="match status" value="1"/>
</dbReference>
<proteinExistence type="inferred from homology"/>
<organism evidence="6 7">
    <name type="scientific">Burkholderia lata (strain ATCC 17760 / DSM 23089 / LMG 22485 / NCIMB 9086 / R18194 / 383)</name>
    <dbReference type="NCBI Taxonomy" id="482957"/>
    <lineage>
        <taxon>Bacteria</taxon>
        <taxon>Pseudomonadati</taxon>
        <taxon>Pseudomonadota</taxon>
        <taxon>Betaproteobacteria</taxon>
        <taxon>Burkholderiales</taxon>
        <taxon>Burkholderiaceae</taxon>
        <taxon>Burkholderia</taxon>
        <taxon>Burkholderia cepacia complex</taxon>
    </lineage>
</organism>
<dbReference type="Proteomes" id="UP000494218">
    <property type="component" value="Unassembled WGS sequence"/>
</dbReference>
<dbReference type="Gene3D" id="1.10.10.10">
    <property type="entry name" value="Winged helix-like DNA-binding domain superfamily/Winged helix DNA-binding domain"/>
    <property type="match status" value="1"/>
</dbReference>
<evidence type="ECO:0000313" key="6">
    <source>
        <dbReference type="EMBL" id="VWC01739.1"/>
    </source>
</evidence>
<dbReference type="Gene3D" id="3.40.190.10">
    <property type="entry name" value="Periplasmic binding protein-like II"/>
    <property type="match status" value="2"/>
</dbReference>
<dbReference type="GO" id="GO:0000976">
    <property type="term" value="F:transcription cis-regulatory region binding"/>
    <property type="evidence" value="ECO:0007669"/>
    <property type="project" value="TreeGrafter"/>
</dbReference>
<dbReference type="PANTHER" id="PTHR30126:SF2">
    <property type="entry name" value="HTH-TYPE TRANSCRIPTIONAL REGULATOR YJIE"/>
    <property type="match status" value="1"/>
</dbReference>
<dbReference type="EMBL" id="CABVPW010000025">
    <property type="protein sequence ID" value="VWC01739.1"/>
    <property type="molecule type" value="Genomic_DNA"/>
</dbReference>
<dbReference type="PRINTS" id="PR00039">
    <property type="entry name" value="HTHLYSR"/>
</dbReference>
<dbReference type="PANTHER" id="PTHR30126">
    <property type="entry name" value="HTH-TYPE TRANSCRIPTIONAL REGULATOR"/>
    <property type="match status" value="1"/>
</dbReference>
<dbReference type="SUPFAM" id="SSF46785">
    <property type="entry name" value="Winged helix' DNA-binding domain"/>
    <property type="match status" value="1"/>
</dbReference>
<evidence type="ECO:0000256" key="1">
    <source>
        <dbReference type="ARBA" id="ARBA00009437"/>
    </source>
</evidence>
<gene>
    <name evidence="6" type="ORF">BLA23254_04842</name>
</gene>
<evidence type="ECO:0000259" key="5">
    <source>
        <dbReference type="PROSITE" id="PS50931"/>
    </source>
</evidence>
<reference evidence="6 7" key="1">
    <citation type="submission" date="2019-09" db="EMBL/GenBank/DDBJ databases">
        <authorList>
            <person name="Depoorter E."/>
        </authorList>
    </citation>
    <scope>NUCLEOTIDE SEQUENCE [LARGE SCALE GENOMIC DNA]</scope>
    <source>
        <strain evidence="6">LMG 23254</strain>
    </source>
</reference>
<dbReference type="AlphaFoldDB" id="A0A6P2P3E1"/>
<name>A0A6P2P3E1_BURL3</name>
<evidence type="ECO:0000256" key="4">
    <source>
        <dbReference type="ARBA" id="ARBA00023163"/>
    </source>
</evidence>
<feature type="domain" description="HTH lysR-type" evidence="5">
    <location>
        <begin position="28"/>
        <end position="85"/>
    </location>
</feature>
<dbReference type="InterPro" id="IPR036390">
    <property type="entry name" value="WH_DNA-bd_sf"/>
</dbReference>
<dbReference type="PROSITE" id="PS50931">
    <property type="entry name" value="HTH_LYSR"/>
    <property type="match status" value="1"/>
</dbReference>
<keyword evidence="4" id="KW-0804">Transcription</keyword>
<protein>
    <submittedName>
        <fullName evidence="6">LysR family transcriptional regulator</fullName>
    </submittedName>
</protein>
<keyword evidence="2" id="KW-0805">Transcription regulation</keyword>
<dbReference type="InterPro" id="IPR005119">
    <property type="entry name" value="LysR_subst-bd"/>
</dbReference>
<sequence length="331" mass="36979">MWASTGLRVTMTSVTRRLIQSRSSKANMEIKWIEDFLALAQYQSFSRAAEFRNVTQSGFSRRIQSLEQWIGAELIDRSSFPPVLTPAGRLFRETAEDVLSRLFDTRAIIRTEQRIAGKSLQIAAGHTIALSFLPAWLKALAPHFGEVRARVIPTNVHDSILMLVNGNCELMFAYHHPELPLHLDPAKYEHLTVGLDTLMPACRPNPRSVPAFRLPGTKQNPLPLISYTETSYFGRCLALLLGRASDAPALQLHYESDMAEVLKKLVMEGEGVAWLPRSAIAAELAAGELVPAGPAAWNLEVELRVYRDVSNRSEFLDTLWQHLRAAPSRLG</sequence>
<dbReference type="InterPro" id="IPR036388">
    <property type="entry name" value="WH-like_DNA-bd_sf"/>
</dbReference>
<dbReference type="Pfam" id="PF00126">
    <property type="entry name" value="HTH_1"/>
    <property type="match status" value="1"/>
</dbReference>
<evidence type="ECO:0000256" key="3">
    <source>
        <dbReference type="ARBA" id="ARBA00023125"/>
    </source>
</evidence>
<dbReference type="InterPro" id="IPR000847">
    <property type="entry name" value="LysR_HTH_N"/>
</dbReference>
<keyword evidence="3" id="KW-0238">DNA-binding</keyword>
<evidence type="ECO:0000256" key="2">
    <source>
        <dbReference type="ARBA" id="ARBA00023015"/>
    </source>
</evidence>
<accession>A0A6P2P3E1</accession>
<evidence type="ECO:0000313" key="7">
    <source>
        <dbReference type="Proteomes" id="UP000494218"/>
    </source>
</evidence>
<comment type="similarity">
    <text evidence="1">Belongs to the LysR transcriptional regulatory family.</text>
</comment>
<dbReference type="Pfam" id="PF03466">
    <property type="entry name" value="LysR_substrate"/>
    <property type="match status" value="1"/>
</dbReference>
<dbReference type="GO" id="GO:0003700">
    <property type="term" value="F:DNA-binding transcription factor activity"/>
    <property type="evidence" value="ECO:0007669"/>
    <property type="project" value="InterPro"/>
</dbReference>
<dbReference type="SUPFAM" id="SSF53850">
    <property type="entry name" value="Periplasmic binding protein-like II"/>
    <property type="match status" value="1"/>
</dbReference>